<sequence>MFMLRVWYYLDSSMPSKSFGTAKLYEDSSFLSSNWQGRLTVFSVGLITRASVTMFVEAAVVTTEINNVIFHSTHLPSKIATLAVKRSTCHSGCRRRIKPFLHPSLA</sequence>
<accession>A0AAE0YPM4</accession>
<protein>
    <submittedName>
        <fullName evidence="1">Uncharacterized protein</fullName>
    </submittedName>
</protein>
<keyword evidence="2" id="KW-1185">Reference proteome</keyword>
<gene>
    <name evidence="1" type="ORF">RRG08_034915</name>
</gene>
<evidence type="ECO:0000313" key="2">
    <source>
        <dbReference type="Proteomes" id="UP001283361"/>
    </source>
</evidence>
<organism evidence="1 2">
    <name type="scientific">Elysia crispata</name>
    <name type="common">lettuce slug</name>
    <dbReference type="NCBI Taxonomy" id="231223"/>
    <lineage>
        <taxon>Eukaryota</taxon>
        <taxon>Metazoa</taxon>
        <taxon>Spiralia</taxon>
        <taxon>Lophotrochozoa</taxon>
        <taxon>Mollusca</taxon>
        <taxon>Gastropoda</taxon>
        <taxon>Heterobranchia</taxon>
        <taxon>Euthyneura</taxon>
        <taxon>Panpulmonata</taxon>
        <taxon>Sacoglossa</taxon>
        <taxon>Placobranchoidea</taxon>
        <taxon>Plakobranchidae</taxon>
        <taxon>Elysia</taxon>
    </lineage>
</organism>
<reference evidence="1" key="1">
    <citation type="journal article" date="2023" name="G3 (Bethesda)">
        <title>A reference genome for the long-term kleptoplast-retaining sea slug Elysia crispata morphotype clarki.</title>
        <authorList>
            <person name="Eastman K.E."/>
            <person name="Pendleton A.L."/>
            <person name="Shaikh M.A."/>
            <person name="Suttiyut T."/>
            <person name="Ogas R."/>
            <person name="Tomko P."/>
            <person name="Gavelis G."/>
            <person name="Widhalm J.R."/>
            <person name="Wisecaver J.H."/>
        </authorList>
    </citation>
    <scope>NUCLEOTIDE SEQUENCE</scope>
    <source>
        <strain evidence="1">ECLA1</strain>
    </source>
</reference>
<comment type="caution">
    <text evidence="1">The sequence shown here is derived from an EMBL/GenBank/DDBJ whole genome shotgun (WGS) entry which is preliminary data.</text>
</comment>
<proteinExistence type="predicted"/>
<dbReference type="EMBL" id="JAWDGP010005692">
    <property type="protein sequence ID" value="KAK3753740.1"/>
    <property type="molecule type" value="Genomic_DNA"/>
</dbReference>
<dbReference type="Proteomes" id="UP001283361">
    <property type="component" value="Unassembled WGS sequence"/>
</dbReference>
<name>A0AAE0YPM4_9GAST</name>
<evidence type="ECO:0000313" key="1">
    <source>
        <dbReference type="EMBL" id="KAK3753740.1"/>
    </source>
</evidence>
<dbReference type="AlphaFoldDB" id="A0AAE0YPM4"/>